<dbReference type="InterPro" id="IPR041661">
    <property type="entry name" value="ZN622/Rei1/Reh1_Znf-C2H2"/>
</dbReference>
<keyword evidence="5" id="KW-0677">Repeat</keyword>
<dbReference type="PROSITE" id="PS00028">
    <property type="entry name" value="ZINC_FINGER_C2H2_1"/>
    <property type="match status" value="2"/>
</dbReference>
<evidence type="ECO:0000313" key="10">
    <source>
        <dbReference type="Proteomes" id="UP000192223"/>
    </source>
</evidence>
<keyword evidence="2" id="KW-0963">Cytoplasm</keyword>
<dbReference type="InterPro" id="IPR040025">
    <property type="entry name" value="Znf622/Rei1/Reh1"/>
</dbReference>
<keyword evidence="6" id="KW-0863">Zinc-finger</keyword>
<protein>
    <submittedName>
        <fullName evidence="11">Zinc finger protein 622</fullName>
    </submittedName>
</protein>
<name>A0A1W4X3P0_AGRPL</name>
<dbReference type="InParanoid" id="A0A1W4X3P0"/>
<dbReference type="GeneID" id="108738482"/>
<dbReference type="Gene3D" id="3.30.160.60">
    <property type="entry name" value="Classic Zinc Finger"/>
    <property type="match status" value="1"/>
</dbReference>
<keyword evidence="10" id="KW-1185">Reference proteome</keyword>
<proteinExistence type="inferred from homology"/>
<dbReference type="GO" id="GO:0030687">
    <property type="term" value="C:preribosome, large subunit precursor"/>
    <property type="evidence" value="ECO:0007669"/>
    <property type="project" value="TreeGrafter"/>
</dbReference>
<keyword evidence="7" id="KW-0862">Zinc</keyword>
<dbReference type="OrthoDB" id="19329at2759"/>
<dbReference type="GO" id="GO:0005737">
    <property type="term" value="C:cytoplasm"/>
    <property type="evidence" value="ECO:0007669"/>
    <property type="project" value="UniProtKB-SubCell"/>
</dbReference>
<accession>A0A1W4X3P0</accession>
<dbReference type="PANTHER" id="PTHR13182:SF8">
    <property type="entry name" value="CYTOPLASMIC 60S SUBUNIT BIOGENESIS FACTOR ZNF622"/>
    <property type="match status" value="1"/>
</dbReference>
<evidence type="ECO:0000256" key="2">
    <source>
        <dbReference type="ARBA" id="ARBA00022490"/>
    </source>
</evidence>
<evidence type="ECO:0000256" key="4">
    <source>
        <dbReference type="ARBA" id="ARBA00022723"/>
    </source>
</evidence>
<reference evidence="11" key="1">
    <citation type="submission" date="2025-08" db="UniProtKB">
        <authorList>
            <consortium name="RefSeq"/>
        </authorList>
    </citation>
    <scope>IDENTIFICATION</scope>
    <source>
        <tissue evidence="11">Entire body</tissue>
    </source>
</reference>
<dbReference type="GO" id="GO:0008270">
    <property type="term" value="F:zinc ion binding"/>
    <property type="evidence" value="ECO:0007669"/>
    <property type="project" value="UniProtKB-KW"/>
</dbReference>
<feature type="domain" description="C2H2-type" evidence="9">
    <location>
        <begin position="7"/>
        <end position="29"/>
    </location>
</feature>
<dbReference type="Pfam" id="PF12171">
    <property type="entry name" value="zf-C2H2_jaz"/>
    <property type="match status" value="1"/>
</dbReference>
<feature type="domain" description="C2H2-type" evidence="9">
    <location>
        <begin position="69"/>
        <end position="91"/>
    </location>
</feature>
<organism evidence="10 11">
    <name type="scientific">Agrilus planipennis</name>
    <name type="common">Emerald ash borer</name>
    <name type="synonym">Agrilus marcopoli</name>
    <dbReference type="NCBI Taxonomy" id="224129"/>
    <lineage>
        <taxon>Eukaryota</taxon>
        <taxon>Metazoa</taxon>
        <taxon>Ecdysozoa</taxon>
        <taxon>Arthropoda</taxon>
        <taxon>Hexapoda</taxon>
        <taxon>Insecta</taxon>
        <taxon>Pterygota</taxon>
        <taxon>Neoptera</taxon>
        <taxon>Endopterygota</taxon>
        <taxon>Coleoptera</taxon>
        <taxon>Polyphaga</taxon>
        <taxon>Elateriformia</taxon>
        <taxon>Buprestoidea</taxon>
        <taxon>Buprestidae</taxon>
        <taxon>Agrilinae</taxon>
        <taxon>Agrilus</taxon>
    </lineage>
</organism>
<evidence type="ECO:0000256" key="8">
    <source>
        <dbReference type="ARBA" id="ARBA00034126"/>
    </source>
</evidence>
<evidence type="ECO:0000256" key="6">
    <source>
        <dbReference type="ARBA" id="ARBA00022771"/>
    </source>
</evidence>
<dbReference type="InterPro" id="IPR022755">
    <property type="entry name" value="Znf_C2H2_jaz"/>
</dbReference>
<dbReference type="AlphaFoldDB" id="A0A1W4X3P0"/>
<dbReference type="RefSeq" id="XP_018327412.1">
    <property type="nucleotide sequence ID" value="XM_018471910.2"/>
</dbReference>
<keyword evidence="3" id="KW-0690">Ribosome biogenesis</keyword>
<dbReference type="FunCoup" id="A0A1W4X3P0">
    <property type="interactions" value="533"/>
</dbReference>
<dbReference type="PANTHER" id="PTHR13182">
    <property type="entry name" value="ZINC FINGER PROTEIN 622"/>
    <property type="match status" value="1"/>
</dbReference>
<dbReference type="InterPro" id="IPR003604">
    <property type="entry name" value="Matrin/U1-like-C_Znf_C2H2"/>
</dbReference>
<evidence type="ECO:0000256" key="5">
    <source>
        <dbReference type="ARBA" id="ARBA00022737"/>
    </source>
</evidence>
<evidence type="ECO:0000256" key="7">
    <source>
        <dbReference type="ARBA" id="ARBA00022833"/>
    </source>
</evidence>
<dbReference type="Proteomes" id="UP000192223">
    <property type="component" value="Unplaced"/>
</dbReference>
<evidence type="ECO:0000259" key="9">
    <source>
        <dbReference type="PROSITE" id="PS00028"/>
    </source>
</evidence>
<evidence type="ECO:0000313" key="11">
    <source>
        <dbReference type="RefSeq" id="XP_018327412.1"/>
    </source>
</evidence>
<comment type="similarity">
    <text evidence="8">Belongs to the REI1 family.</text>
</comment>
<dbReference type="KEGG" id="apln:108738482"/>
<dbReference type="STRING" id="224129.A0A1W4X3P0"/>
<dbReference type="SMART" id="SM00355">
    <property type="entry name" value="ZnF_C2H2"/>
    <property type="match status" value="4"/>
</dbReference>
<dbReference type="InterPro" id="IPR013087">
    <property type="entry name" value="Znf_C2H2_type"/>
</dbReference>
<dbReference type="GO" id="GO:0042273">
    <property type="term" value="P:ribosomal large subunit biogenesis"/>
    <property type="evidence" value="ECO:0007669"/>
    <property type="project" value="TreeGrafter"/>
</dbReference>
<comment type="subcellular location">
    <subcellularLocation>
        <location evidence="1">Cytoplasm</location>
    </subcellularLocation>
</comment>
<evidence type="ECO:0000256" key="1">
    <source>
        <dbReference type="ARBA" id="ARBA00004496"/>
    </source>
</evidence>
<evidence type="ECO:0000256" key="3">
    <source>
        <dbReference type="ARBA" id="ARBA00022517"/>
    </source>
</evidence>
<gene>
    <name evidence="11" type="primary">LOC108738482</name>
</gene>
<dbReference type="GO" id="GO:0003676">
    <property type="term" value="F:nucleic acid binding"/>
    <property type="evidence" value="ECO:0007669"/>
    <property type="project" value="InterPro"/>
</dbReference>
<keyword evidence="4" id="KW-0479">Metal-binding</keyword>
<dbReference type="SMART" id="SM00451">
    <property type="entry name" value="ZnF_U1"/>
    <property type="match status" value="2"/>
</dbReference>
<sequence>MSSPFTCVACGVVFSDPELQRSHYKTDWHRYNLKRKVAELPPVSSEEFARRVLLQRNIDQHEENKKEYCLICRKSFGNKNAFLTHKNSKKHKENEKKYKHDYNNSFKQENISTDSIEEEEIDSDEWDEDTENPIDKNNCLFCAHHSSTLLKCLKHMAISHSFFIPDAEFCVDLLGLLRYLGEKIMIGHMCIWCNEKGKSFYGAQATRQHMIDKGHCKMLHEGETLIEYADFYDYSSSYPDADEKNIDHDEEINIPEIDGTDYQLALPSGKVIGHRSLLCYYKQKINPNLSKQSYKINKGKLLASYRILGWTDTKKEITVSKARDLLYMQRLQSKWRTKLSIKANKLQKHFRMQGNF</sequence>
<dbReference type="Pfam" id="PF12756">
    <property type="entry name" value="zf-C2H2_2"/>
    <property type="match status" value="1"/>
</dbReference>
<dbReference type="InterPro" id="IPR036236">
    <property type="entry name" value="Znf_C2H2_sf"/>
</dbReference>
<dbReference type="SUPFAM" id="SSF57667">
    <property type="entry name" value="beta-beta-alpha zinc fingers"/>
    <property type="match status" value="3"/>
</dbReference>